<evidence type="ECO:0008006" key="5">
    <source>
        <dbReference type="Google" id="ProtNLM"/>
    </source>
</evidence>
<dbReference type="VEuPathDB" id="FungiDB:ASPVEDRAFT_45270"/>
<dbReference type="EMBL" id="KV878133">
    <property type="protein sequence ID" value="OJJ05773.1"/>
    <property type="molecule type" value="Genomic_DNA"/>
</dbReference>
<dbReference type="OrthoDB" id="3440282at2759"/>
<evidence type="ECO:0000256" key="2">
    <source>
        <dbReference type="SAM" id="SignalP"/>
    </source>
</evidence>
<evidence type="ECO:0000313" key="4">
    <source>
        <dbReference type="Proteomes" id="UP000184073"/>
    </source>
</evidence>
<feature type="chain" id="PRO_5012408729" description="Apple domain-containing protein" evidence="2">
    <location>
        <begin position="19"/>
        <end position="294"/>
    </location>
</feature>
<name>A0A1L9PWD5_ASPVE</name>
<reference evidence="4" key="1">
    <citation type="journal article" date="2017" name="Genome Biol.">
        <title>Comparative genomics reveals high biological diversity and specific adaptations in the industrially and medically important fungal genus Aspergillus.</title>
        <authorList>
            <person name="de Vries R.P."/>
            <person name="Riley R."/>
            <person name="Wiebenga A."/>
            <person name="Aguilar-Osorio G."/>
            <person name="Amillis S."/>
            <person name="Uchima C.A."/>
            <person name="Anderluh G."/>
            <person name="Asadollahi M."/>
            <person name="Askin M."/>
            <person name="Barry K."/>
            <person name="Battaglia E."/>
            <person name="Bayram O."/>
            <person name="Benocci T."/>
            <person name="Braus-Stromeyer S.A."/>
            <person name="Caldana C."/>
            <person name="Canovas D."/>
            <person name="Cerqueira G.C."/>
            <person name="Chen F."/>
            <person name="Chen W."/>
            <person name="Choi C."/>
            <person name="Clum A."/>
            <person name="Dos Santos R.A."/>
            <person name="Damasio A.R."/>
            <person name="Diallinas G."/>
            <person name="Emri T."/>
            <person name="Fekete E."/>
            <person name="Flipphi M."/>
            <person name="Freyberg S."/>
            <person name="Gallo A."/>
            <person name="Gournas C."/>
            <person name="Habgood R."/>
            <person name="Hainaut M."/>
            <person name="Harispe M.L."/>
            <person name="Henrissat B."/>
            <person name="Hilden K.S."/>
            <person name="Hope R."/>
            <person name="Hossain A."/>
            <person name="Karabika E."/>
            <person name="Karaffa L."/>
            <person name="Karanyi Z."/>
            <person name="Krasevec N."/>
            <person name="Kuo A."/>
            <person name="Kusch H."/>
            <person name="LaButti K."/>
            <person name="Lagendijk E.L."/>
            <person name="Lapidus A."/>
            <person name="Levasseur A."/>
            <person name="Lindquist E."/>
            <person name="Lipzen A."/>
            <person name="Logrieco A.F."/>
            <person name="MacCabe A."/>
            <person name="Maekelae M.R."/>
            <person name="Malavazi I."/>
            <person name="Melin P."/>
            <person name="Meyer V."/>
            <person name="Mielnichuk N."/>
            <person name="Miskei M."/>
            <person name="Molnar A.P."/>
            <person name="Mule G."/>
            <person name="Ngan C.Y."/>
            <person name="Orejas M."/>
            <person name="Orosz E."/>
            <person name="Ouedraogo J.P."/>
            <person name="Overkamp K.M."/>
            <person name="Park H.-S."/>
            <person name="Perrone G."/>
            <person name="Piumi F."/>
            <person name="Punt P.J."/>
            <person name="Ram A.F."/>
            <person name="Ramon A."/>
            <person name="Rauscher S."/>
            <person name="Record E."/>
            <person name="Riano-Pachon D.M."/>
            <person name="Robert V."/>
            <person name="Roehrig J."/>
            <person name="Ruller R."/>
            <person name="Salamov A."/>
            <person name="Salih N.S."/>
            <person name="Samson R.A."/>
            <person name="Sandor E."/>
            <person name="Sanguinetti M."/>
            <person name="Schuetze T."/>
            <person name="Sepcic K."/>
            <person name="Shelest E."/>
            <person name="Sherlock G."/>
            <person name="Sophianopoulou V."/>
            <person name="Squina F.M."/>
            <person name="Sun H."/>
            <person name="Susca A."/>
            <person name="Todd R.B."/>
            <person name="Tsang A."/>
            <person name="Unkles S.E."/>
            <person name="van de Wiele N."/>
            <person name="van Rossen-Uffink D."/>
            <person name="Oliveira J.V."/>
            <person name="Vesth T.C."/>
            <person name="Visser J."/>
            <person name="Yu J.-H."/>
            <person name="Zhou M."/>
            <person name="Andersen M.R."/>
            <person name="Archer D.B."/>
            <person name="Baker S.E."/>
            <person name="Benoit I."/>
            <person name="Brakhage A.A."/>
            <person name="Braus G.H."/>
            <person name="Fischer R."/>
            <person name="Frisvad J.C."/>
            <person name="Goldman G.H."/>
            <person name="Houbraken J."/>
            <person name="Oakley B."/>
            <person name="Pocsi I."/>
            <person name="Scazzocchio C."/>
            <person name="Seiboth B."/>
            <person name="vanKuyk P.A."/>
            <person name="Wortman J."/>
            <person name="Dyer P.S."/>
            <person name="Grigoriev I.V."/>
        </authorList>
    </citation>
    <scope>NUCLEOTIDE SEQUENCE [LARGE SCALE GENOMIC DNA]</scope>
    <source>
        <strain evidence="4">CBS 583.65</strain>
    </source>
</reference>
<dbReference type="GeneID" id="63728755"/>
<evidence type="ECO:0000256" key="1">
    <source>
        <dbReference type="SAM" id="MobiDB-lite"/>
    </source>
</evidence>
<keyword evidence="4" id="KW-1185">Reference proteome</keyword>
<protein>
    <recommendedName>
        <fullName evidence="5">Apple domain-containing protein</fullName>
    </recommendedName>
</protein>
<dbReference type="RefSeq" id="XP_040671535.1">
    <property type="nucleotide sequence ID" value="XM_040813244.1"/>
</dbReference>
<sequence length="294" mass="29887">MITPSWASLALLIPAVLAQSTTSTSTTSAATPSCTASLITKLCSYPEPGPEFAVASESRASCWRFCDAHPPCDFVIFSPGNPTLGSGTCWLYPGQSFDESKGDSDCGSPYLDVYDKPECTGSPTTTTTGTACTATETPSAIASVCGYPTPPGDCFDGCTASLGATNCLSQCANSDSCSYVVFNPHNPSNSPYASGTCWMYPSGEFNPDKAEDCSGDPEQFVYENSCPKPVTSPSSSSASVTPSASSSTESPGGTGVTAAATEESATEENSASGGLDTGTGLLGVAAAGLIWRAV</sequence>
<gene>
    <name evidence="3" type="ORF">ASPVEDRAFT_45270</name>
</gene>
<accession>A0A1L9PWD5</accession>
<keyword evidence="2" id="KW-0732">Signal</keyword>
<dbReference type="Proteomes" id="UP000184073">
    <property type="component" value="Unassembled WGS sequence"/>
</dbReference>
<feature type="compositionally biased region" description="Low complexity" evidence="1">
    <location>
        <begin position="231"/>
        <end position="274"/>
    </location>
</feature>
<feature type="signal peptide" evidence="2">
    <location>
        <begin position="1"/>
        <end position="18"/>
    </location>
</feature>
<feature type="region of interest" description="Disordered" evidence="1">
    <location>
        <begin position="224"/>
        <end position="278"/>
    </location>
</feature>
<evidence type="ECO:0000313" key="3">
    <source>
        <dbReference type="EMBL" id="OJJ05773.1"/>
    </source>
</evidence>
<proteinExistence type="predicted"/>
<organism evidence="3 4">
    <name type="scientific">Aspergillus versicolor CBS 583.65</name>
    <dbReference type="NCBI Taxonomy" id="1036611"/>
    <lineage>
        <taxon>Eukaryota</taxon>
        <taxon>Fungi</taxon>
        <taxon>Dikarya</taxon>
        <taxon>Ascomycota</taxon>
        <taxon>Pezizomycotina</taxon>
        <taxon>Eurotiomycetes</taxon>
        <taxon>Eurotiomycetidae</taxon>
        <taxon>Eurotiales</taxon>
        <taxon>Aspergillaceae</taxon>
        <taxon>Aspergillus</taxon>
        <taxon>Aspergillus subgen. Nidulantes</taxon>
    </lineage>
</organism>
<dbReference type="AlphaFoldDB" id="A0A1L9PWD5"/>